<gene>
    <name evidence="1" type="ORF">IHE45_08G007200</name>
</gene>
<comment type="caution">
    <text evidence="1">The sequence shown here is derived from an EMBL/GenBank/DDBJ whole genome shotgun (WGS) entry which is preliminary data.</text>
</comment>
<protein>
    <submittedName>
        <fullName evidence="1">Phosphodiesterase I protein</fullName>
        <ecNumber evidence="1">3.1.4.1</ecNumber>
    </submittedName>
</protein>
<reference evidence="2" key="1">
    <citation type="journal article" date="2022" name="Nat. Commun.">
        <title>Chromosome evolution and the genetic basis of agronomically important traits in greater yam.</title>
        <authorList>
            <person name="Bredeson J.V."/>
            <person name="Lyons J.B."/>
            <person name="Oniyinde I.O."/>
            <person name="Okereke N.R."/>
            <person name="Kolade O."/>
            <person name="Nnabue I."/>
            <person name="Nwadili C.O."/>
            <person name="Hribova E."/>
            <person name="Parker M."/>
            <person name="Nwogha J."/>
            <person name="Shu S."/>
            <person name="Carlson J."/>
            <person name="Kariba R."/>
            <person name="Muthemba S."/>
            <person name="Knop K."/>
            <person name="Barton G.J."/>
            <person name="Sherwood A.V."/>
            <person name="Lopez-Montes A."/>
            <person name="Asiedu R."/>
            <person name="Jamnadass R."/>
            <person name="Muchugi A."/>
            <person name="Goodstein D."/>
            <person name="Egesi C.N."/>
            <person name="Featherston J."/>
            <person name="Asfaw A."/>
            <person name="Simpson G.G."/>
            <person name="Dolezel J."/>
            <person name="Hendre P.S."/>
            <person name="Van Deynze A."/>
            <person name="Kumar P.L."/>
            <person name="Obidiegwu J.E."/>
            <person name="Bhattacharjee R."/>
            <person name="Rokhsar D.S."/>
        </authorList>
    </citation>
    <scope>NUCLEOTIDE SEQUENCE [LARGE SCALE GENOMIC DNA]</scope>
    <source>
        <strain evidence="2">cv. TDa95/00328</strain>
    </source>
</reference>
<keyword evidence="1" id="KW-0378">Hydrolase</keyword>
<evidence type="ECO:0000313" key="1">
    <source>
        <dbReference type="EMBL" id="KAH7673418.1"/>
    </source>
</evidence>
<keyword evidence="2" id="KW-1185">Reference proteome</keyword>
<organism evidence="1 2">
    <name type="scientific">Dioscorea alata</name>
    <name type="common">Purple yam</name>
    <dbReference type="NCBI Taxonomy" id="55571"/>
    <lineage>
        <taxon>Eukaryota</taxon>
        <taxon>Viridiplantae</taxon>
        <taxon>Streptophyta</taxon>
        <taxon>Embryophyta</taxon>
        <taxon>Tracheophyta</taxon>
        <taxon>Spermatophyta</taxon>
        <taxon>Magnoliopsida</taxon>
        <taxon>Liliopsida</taxon>
        <taxon>Dioscoreales</taxon>
        <taxon>Dioscoreaceae</taxon>
        <taxon>Dioscorea</taxon>
    </lineage>
</organism>
<proteinExistence type="predicted"/>
<dbReference type="EC" id="3.1.4.1" evidence="1"/>
<evidence type="ECO:0000313" key="2">
    <source>
        <dbReference type="Proteomes" id="UP000827976"/>
    </source>
</evidence>
<name>A0ACB7VH34_DIOAL</name>
<dbReference type="Proteomes" id="UP000827976">
    <property type="component" value="Chromosome 8"/>
</dbReference>
<sequence>MAFYLLILLGITSSLFGIGASSGEQPLSRIAIHQTTLAVHSSAYVKVSPSVLGLKGENKEWVTLNFGHPNPSSDDWIGVFSPANFSASVCAPENEKVYPPTLCTSPIKFQYANYKDNGYNKTGAGSLKLQLINQREDFSFALFSGGFSNPKLVAVSNTVTFAYPKAPVYPRLAQGKSWNEMTVTWTSGYSIDEAIPFVEWVSKGGTPTRSPAGTLTISRSSMCGAPARTVGWRDPGYIHTSFLKDLWPNMKYAYRLGHKLNNGSYVWSRSYSFRASPYPGQESLQRVIIFGDMGKAEADGSNEYNDFQPASLNTTNQLIKDLENIDIVLHIGDLCYANGYISQWDQFTAQIEPIASTVPYMV</sequence>
<accession>A0ACB7VH34</accession>
<dbReference type="EMBL" id="CM037018">
    <property type="protein sequence ID" value="KAH7673418.1"/>
    <property type="molecule type" value="Genomic_DNA"/>
</dbReference>